<keyword evidence="2" id="KW-1185">Reference proteome</keyword>
<sequence>MELVDIPTAIRIDLASNMGSVLDVIRLVNPETPSNQVSSTFKRLATELSDVASSCCQLRMNRNGKLTPCADARTLVQNVWSLPGKPARAFRRTSATTVCRIVGGDVSLVDEIEGRCRALQATEVGRAARDFLIGDGGVQVSRELPPELQLGTREQRTLCVANWMHERRLALIDHEKTQQLALINNGFDLVGSFGVADARDRMAFGDLARRIVQPPAHDDSALIVARPMSEDDPTVATPLAQVAHRGPK</sequence>
<protein>
    <submittedName>
        <fullName evidence="1">Uncharacterized protein</fullName>
    </submittedName>
</protein>
<dbReference type="Proteomes" id="UP000664859">
    <property type="component" value="Unassembled WGS sequence"/>
</dbReference>
<reference evidence="1" key="1">
    <citation type="submission" date="2021-02" db="EMBL/GenBank/DDBJ databases">
        <title>First Annotated Genome of the Yellow-green Alga Tribonema minus.</title>
        <authorList>
            <person name="Mahan K.M."/>
        </authorList>
    </citation>
    <scope>NUCLEOTIDE SEQUENCE</scope>
    <source>
        <strain evidence="1">UTEX B ZZ1240</strain>
    </source>
</reference>
<accession>A0A835ZCX9</accession>
<comment type="caution">
    <text evidence="1">The sequence shown here is derived from an EMBL/GenBank/DDBJ whole genome shotgun (WGS) entry which is preliminary data.</text>
</comment>
<name>A0A835ZCX9_9STRA</name>
<dbReference type="EMBL" id="JAFCMP010000057">
    <property type="protein sequence ID" value="KAG5189035.1"/>
    <property type="molecule type" value="Genomic_DNA"/>
</dbReference>
<evidence type="ECO:0000313" key="2">
    <source>
        <dbReference type="Proteomes" id="UP000664859"/>
    </source>
</evidence>
<dbReference type="AlphaFoldDB" id="A0A835ZCX9"/>
<gene>
    <name evidence="1" type="ORF">JKP88DRAFT_160971</name>
</gene>
<dbReference type="OrthoDB" id="10543878at2759"/>
<organism evidence="1 2">
    <name type="scientific">Tribonema minus</name>
    <dbReference type="NCBI Taxonomy" id="303371"/>
    <lineage>
        <taxon>Eukaryota</taxon>
        <taxon>Sar</taxon>
        <taxon>Stramenopiles</taxon>
        <taxon>Ochrophyta</taxon>
        <taxon>PX clade</taxon>
        <taxon>Xanthophyceae</taxon>
        <taxon>Tribonematales</taxon>
        <taxon>Tribonemataceae</taxon>
        <taxon>Tribonema</taxon>
    </lineage>
</organism>
<proteinExistence type="predicted"/>
<evidence type="ECO:0000313" key="1">
    <source>
        <dbReference type="EMBL" id="KAG5189035.1"/>
    </source>
</evidence>